<dbReference type="AlphaFoldDB" id="A0A8K0D2Y5"/>
<dbReference type="EMBL" id="VTPC01004551">
    <property type="protein sequence ID" value="KAF2897004.1"/>
    <property type="molecule type" value="Genomic_DNA"/>
</dbReference>
<evidence type="ECO:0000313" key="3">
    <source>
        <dbReference type="Proteomes" id="UP000801492"/>
    </source>
</evidence>
<evidence type="ECO:0000256" key="1">
    <source>
        <dbReference type="SAM" id="MobiDB-lite"/>
    </source>
</evidence>
<dbReference type="InterPro" id="IPR036875">
    <property type="entry name" value="Znf_CCHC_sf"/>
</dbReference>
<keyword evidence="3" id="KW-1185">Reference proteome</keyword>
<dbReference type="GO" id="GO:0008270">
    <property type="term" value="F:zinc ion binding"/>
    <property type="evidence" value="ECO:0007669"/>
    <property type="project" value="InterPro"/>
</dbReference>
<dbReference type="OrthoDB" id="6775559at2759"/>
<feature type="region of interest" description="Disordered" evidence="1">
    <location>
        <begin position="409"/>
        <end position="437"/>
    </location>
</feature>
<proteinExistence type="predicted"/>
<accession>A0A8K0D2Y5</accession>
<organism evidence="2 3">
    <name type="scientific">Ignelater luminosus</name>
    <name type="common">Cucubano</name>
    <name type="synonym">Pyrophorus luminosus</name>
    <dbReference type="NCBI Taxonomy" id="2038154"/>
    <lineage>
        <taxon>Eukaryota</taxon>
        <taxon>Metazoa</taxon>
        <taxon>Ecdysozoa</taxon>
        <taxon>Arthropoda</taxon>
        <taxon>Hexapoda</taxon>
        <taxon>Insecta</taxon>
        <taxon>Pterygota</taxon>
        <taxon>Neoptera</taxon>
        <taxon>Endopterygota</taxon>
        <taxon>Coleoptera</taxon>
        <taxon>Polyphaga</taxon>
        <taxon>Elateriformia</taxon>
        <taxon>Elateroidea</taxon>
        <taxon>Elateridae</taxon>
        <taxon>Agrypninae</taxon>
        <taxon>Pyrophorini</taxon>
        <taxon>Ignelater</taxon>
    </lineage>
</organism>
<name>A0A8K0D2Y5_IGNLU</name>
<protein>
    <recommendedName>
        <fullName evidence="4">Gag-like protein</fullName>
    </recommendedName>
</protein>
<dbReference type="GO" id="GO:0003676">
    <property type="term" value="F:nucleic acid binding"/>
    <property type="evidence" value="ECO:0007669"/>
    <property type="project" value="InterPro"/>
</dbReference>
<evidence type="ECO:0008006" key="4">
    <source>
        <dbReference type="Google" id="ProtNLM"/>
    </source>
</evidence>
<evidence type="ECO:0000313" key="2">
    <source>
        <dbReference type="EMBL" id="KAF2897004.1"/>
    </source>
</evidence>
<reference evidence="2" key="1">
    <citation type="submission" date="2019-08" db="EMBL/GenBank/DDBJ databases">
        <title>The genome of the North American firefly Photinus pyralis.</title>
        <authorList>
            <consortium name="Photinus pyralis genome working group"/>
            <person name="Fallon T.R."/>
            <person name="Sander Lower S.E."/>
            <person name="Weng J.-K."/>
        </authorList>
    </citation>
    <scope>NUCLEOTIDE SEQUENCE</scope>
    <source>
        <strain evidence="2">TRF0915ILg1</strain>
        <tissue evidence="2">Whole body</tissue>
    </source>
</reference>
<dbReference type="SUPFAM" id="SSF57756">
    <property type="entry name" value="Retrovirus zinc finger-like domains"/>
    <property type="match status" value="1"/>
</dbReference>
<dbReference type="Proteomes" id="UP000801492">
    <property type="component" value="Unassembled WGS sequence"/>
</dbReference>
<feature type="compositionally biased region" description="Basic residues" evidence="1">
    <location>
        <begin position="425"/>
        <end position="437"/>
    </location>
</feature>
<gene>
    <name evidence="2" type="ORF">ILUMI_09171</name>
</gene>
<sequence length="437" mass="48348">MEENKRLQEQLQKKPQQNTMSYATIAATPKQSGTTKDAIAATTSQKGRNTLFVLAKNDDSGKKVQDLFAKNFNPRVEKVKIRALRTTNKALVIETATEGDLQKILNNTELAKDLKVELPRKRLPLVTLFDVPTSMSEEDLLGGIHEQNFDDMSKDEFLAQLKPRFRTGPRDKATVNHVAEVSPTLRKRILAQGRVYVGFRSIKAKDYVAVPKCVKCQDLGHVGKHCSQTEITCGYCGEQGHTESGCAKARQAPELSDAQDDAGTAYTEDGLWVIGPSSKPQCILTAVTKPLEKVVWEANAPRKRDGTGLRTINSLPPTRSTVTLTPMLVPMTNNVDQRPSLTDDIRVGQINGMRSATVMHEIRKFAEELKLDVVCIQVPYTRQNKVPGMPITAQIASMGDNPMAVTRKNRRQRGAAGGDDPRASARGHQRTRQPSHF</sequence>
<comment type="caution">
    <text evidence="2">The sequence shown here is derived from an EMBL/GenBank/DDBJ whole genome shotgun (WGS) entry which is preliminary data.</text>
</comment>
<dbReference type="Gene3D" id="4.10.60.10">
    <property type="entry name" value="Zinc finger, CCHC-type"/>
    <property type="match status" value="1"/>
</dbReference>